<reference evidence="1 2" key="1">
    <citation type="journal article" date="2018" name="Nat. Ecol. Evol.">
        <title>Pezizomycetes genomes reveal the molecular basis of ectomycorrhizal truffle lifestyle.</title>
        <authorList>
            <person name="Murat C."/>
            <person name="Payen T."/>
            <person name="Noel B."/>
            <person name="Kuo A."/>
            <person name="Morin E."/>
            <person name="Chen J."/>
            <person name="Kohler A."/>
            <person name="Krizsan K."/>
            <person name="Balestrini R."/>
            <person name="Da Silva C."/>
            <person name="Montanini B."/>
            <person name="Hainaut M."/>
            <person name="Levati E."/>
            <person name="Barry K.W."/>
            <person name="Belfiori B."/>
            <person name="Cichocki N."/>
            <person name="Clum A."/>
            <person name="Dockter R.B."/>
            <person name="Fauchery L."/>
            <person name="Guy J."/>
            <person name="Iotti M."/>
            <person name="Le Tacon F."/>
            <person name="Lindquist E.A."/>
            <person name="Lipzen A."/>
            <person name="Malagnac F."/>
            <person name="Mello A."/>
            <person name="Molinier V."/>
            <person name="Miyauchi S."/>
            <person name="Poulain J."/>
            <person name="Riccioni C."/>
            <person name="Rubini A."/>
            <person name="Sitrit Y."/>
            <person name="Splivallo R."/>
            <person name="Traeger S."/>
            <person name="Wang M."/>
            <person name="Zifcakova L."/>
            <person name="Wipf D."/>
            <person name="Zambonelli A."/>
            <person name="Paolocci F."/>
            <person name="Nowrousian M."/>
            <person name="Ottonello S."/>
            <person name="Baldrian P."/>
            <person name="Spatafora J.W."/>
            <person name="Henrissat B."/>
            <person name="Nagy L.G."/>
            <person name="Aury J.M."/>
            <person name="Wincker P."/>
            <person name="Grigoriev I.V."/>
            <person name="Bonfante P."/>
            <person name="Martin F.M."/>
        </authorList>
    </citation>
    <scope>NUCLEOTIDE SEQUENCE [LARGE SCALE GENOMIC DNA]</scope>
    <source>
        <strain evidence="1 2">120613-1</strain>
    </source>
</reference>
<dbReference type="Proteomes" id="UP000276215">
    <property type="component" value="Unassembled WGS sequence"/>
</dbReference>
<accession>A0A3N4J898</accession>
<proteinExistence type="predicted"/>
<dbReference type="EMBL" id="ML120468">
    <property type="protein sequence ID" value="RPA92670.1"/>
    <property type="molecule type" value="Genomic_DNA"/>
</dbReference>
<protein>
    <recommendedName>
        <fullName evidence="3">Transposase Tc1-like domain-containing protein</fullName>
    </recommendedName>
</protein>
<evidence type="ECO:0008006" key="3">
    <source>
        <dbReference type="Google" id="ProtNLM"/>
    </source>
</evidence>
<evidence type="ECO:0000313" key="1">
    <source>
        <dbReference type="EMBL" id="RPA92670.1"/>
    </source>
</evidence>
<organism evidence="1 2">
    <name type="scientific">Choiromyces venosus 120613-1</name>
    <dbReference type="NCBI Taxonomy" id="1336337"/>
    <lineage>
        <taxon>Eukaryota</taxon>
        <taxon>Fungi</taxon>
        <taxon>Dikarya</taxon>
        <taxon>Ascomycota</taxon>
        <taxon>Pezizomycotina</taxon>
        <taxon>Pezizomycetes</taxon>
        <taxon>Pezizales</taxon>
        <taxon>Tuberaceae</taxon>
        <taxon>Choiromyces</taxon>
    </lineage>
</organism>
<name>A0A3N4J898_9PEZI</name>
<evidence type="ECO:0000313" key="2">
    <source>
        <dbReference type="Proteomes" id="UP000276215"/>
    </source>
</evidence>
<gene>
    <name evidence="1" type="ORF">L873DRAFT_1859771</name>
</gene>
<dbReference type="AlphaFoldDB" id="A0A3N4J898"/>
<keyword evidence="2" id="KW-1185">Reference proteome</keyword>
<sequence>MTKGSSIPQELHIAILTLHSIAKMEWNEISTYLKVHPESACQIIQHSKDHVGDDFFALLINIRQDEPVYPPGPSQKYPKGSEESEKLKEVAFNPENFSKNPAQLAHLTSLNVAPSIVYKYIHKHHNFAPYKTCCKPKLSQNNILSHVHFVQWTLTQPEENFILTNEMWIEIGSP</sequence>
<dbReference type="OrthoDB" id="5278911at2759"/>